<dbReference type="STRING" id="251221.gene:10758036"/>
<sequence length="70" mass="7956">MKAHYNQDVDILRIVWSESPIEQSDELQPGVILDYDGSGRVVGVEILNASRQVENLRNHDSIPVLQREGR</sequence>
<evidence type="ECO:0000313" key="2">
    <source>
        <dbReference type="Proteomes" id="UP000000557"/>
    </source>
</evidence>
<dbReference type="eggNOG" id="COG5428">
    <property type="taxonomic scope" value="Bacteria"/>
</dbReference>
<dbReference type="EnsemblBacteria" id="BAC88504">
    <property type="protein sequence ID" value="BAC88504"/>
    <property type="gene ID" value="BAC88504"/>
</dbReference>
<dbReference type="Pfam" id="PF10049">
    <property type="entry name" value="DUF2283"/>
    <property type="match status" value="1"/>
</dbReference>
<evidence type="ECO:0000313" key="1">
    <source>
        <dbReference type="EMBL" id="BAC88504.1"/>
    </source>
</evidence>
<name>Q7NN51_GLOVI</name>
<keyword evidence="2" id="KW-1185">Reference proteome</keyword>
<dbReference type="InterPro" id="IPR019270">
    <property type="entry name" value="DUF2283"/>
</dbReference>
<dbReference type="PANTHER" id="PTHR37029">
    <property type="entry name" value="SSR1768 PROTEIN"/>
    <property type="match status" value="1"/>
</dbReference>
<reference evidence="1 2" key="2">
    <citation type="journal article" date="2003" name="DNA Res.">
        <title>Complete genome structure of Gloeobacter violaceus PCC 7421, a cyanobacterium that lacks thylakoids (supplement).</title>
        <authorList>
            <person name="Nakamura Y."/>
            <person name="Kaneko T."/>
            <person name="Sato S."/>
            <person name="Mimuro M."/>
            <person name="Miyashita H."/>
            <person name="Tsuchiya T."/>
            <person name="Sasamoto S."/>
            <person name="Watanabe A."/>
            <person name="Kawashima K."/>
            <person name="Kishida Y."/>
            <person name="Kiyokawa C."/>
            <person name="Kohara M."/>
            <person name="Matsumoto M."/>
            <person name="Matsuno A."/>
            <person name="Nakazaki N."/>
            <person name="Shimpo S."/>
            <person name="Takeuchi C."/>
            <person name="Yamada M."/>
            <person name="Tabata S."/>
        </authorList>
    </citation>
    <scope>NUCLEOTIDE SEQUENCE [LARGE SCALE GENOMIC DNA]</scope>
    <source>
        <strain evidence="2">ATCC 29082 / PCC 7421</strain>
    </source>
</reference>
<dbReference type="RefSeq" id="WP_011140566.1">
    <property type="nucleotide sequence ID" value="NC_005125.1"/>
</dbReference>
<dbReference type="EMBL" id="BA000045">
    <property type="protein sequence ID" value="BAC88504.1"/>
    <property type="molecule type" value="Genomic_DNA"/>
</dbReference>
<dbReference type="InParanoid" id="Q7NN51"/>
<dbReference type="KEGG" id="gvi:gsr0563"/>
<organism evidence="1 2">
    <name type="scientific">Gloeobacter violaceus (strain ATCC 29082 / PCC 7421)</name>
    <dbReference type="NCBI Taxonomy" id="251221"/>
    <lineage>
        <taxon>Bacteria</taxon>
        <taxon>Bacillati</taxon>
        <taxon>Cyanobacteriota</taxon>
        <taxon>Cyanophyceae</taxon>
        <taxon>Gloeobacterales</taxon>
        <taxon>Gloeobacteraceae</taxon>
        <taxon>Gloeobacter</taxon>
    </lineage>
</organism>
<dbReference type="Proteomes" id="UP000000557">
    <property type="component" value="Chromosome"/>
</dbReference>
<dbReference type="HOGENOM" id="CLU_166740_1_1_3"/>
<gene>
    <name evidence="1" type="ordered locus">gsr0563</name>
</gene>
<protein>
    <submittedName>
        <fullName evidence="1">Gsr0563 protein</fullName>
    </submittedName>
</protein>
<reference evidence="1 2" key="1">
    <citation type="journal article" date="2003" name="DNA Res.">
        <title>Complete genome structure of Gloeobacter violaceus PCC 7421, a cyanobacterium that lacks thylakoids.</title>
        <authorList>
            <person name="Nakamura Y."/>
            <person name="Kaneko T."/>
            <person name="Sato S."/>
            <person name="Mimuro M."/>
            <person name="Miyashita H."/>
            <person name="Tsuchiya T."/>
            <person name="Sasamoto S."/>
            <person name="Watanabe A."/>
            <person name="Kawashima K."/>
            <person name="Kishida Y."/>
            <person name="Kiyokawa C."/>
            <person name="Kohara M."/>
            <person name="Matsumoto M."/>
            <person name="Matsuno A."/>
            <person name="Nakazaki N."/>
            <person name="Shimpo S."/>
            <person name="Takeuchi C."/>
            <person name="Yamada M."/>
            <person name="Tabata S."/>
        </authorList>
    </citation>
    <scope>NUCLEOTIDE SEQUENCE [LARGE SCALE GENOMIC DNA]</scope>
    <source>
        <strain evidence="2">ATCC 29082 / PCC 7421</strain>
    </source>
</reference>
<proteinExistence type="predicted"/>
<dbReference type="OrthoDB" id="9799670at2"/>
<accession>Q7NN51</accession>
<dbReference type="PANTHER" id="PTHR37029:SF1">
    <property type="entry name" value="SSR1768 PROTEIN"/>
    <property type="match status" value="1"/>
</dbReference>
<dbReference type="AlphaFoldDB" id="Q7NN51"/>